<protein>
    <submittedName>
        <fullName evidence="1">Uncharacterized protein</fullName>
    </submittedName>
</protein>
<organism evidence="1 2">
    <name type="scientific">Vibrio qingdaonensis</name>
    <dbReference type="NCBI Taxonomy" id="2829491"/>
    <lineage>
        <taxon>Bacteria</taxon>
        <taxon>Pseudomonadati</taxon>
        <taxon>Pseudomonadota</taxon>
        <taxon>Gammaproteobacteria</taxon>
        <taxon>Vibrionales</taxon>
        <taxon>Vibrionaceae</taxon>
        <taxon>Vibrio</taxon>
    </lineage>
</organism>
<reference evidence="1" key="1">
    <citation type="submission" date="2022-02" db="EMBL/GenBank/DDBJ databases">
        <title>Vibrio sp. nov, a new bacterium isolated from seawater.</title>
        <authorList>
            <person name="Yuan Y."/>
        </authorList>
    </citation>
    <scope>NUCLEOTIDE SEQUENCE</scope>
    <source>
        <strain evidence="1">ZSDZ65</strain>
    </source>
</reference>
<dbReference type="EMBL" id="JAKRRY010000014">
    <property type="protein sequence ID" value="MCW8346684.1"/>
    <property type="molecule type" value="Genomic_DNA"/>
</dbReference>
<dbReference type="RefSeq" id="WP_265675231.1">
    <property type="nucleotide sequence ID" value="NZ_JAKRRY010000014.1"/>
</dbReference>
<name>A0A9X3HWW1_9VIBR</name>
<evidence type="ECO:0000313" key="1">
    <source>
        <dbReference type="EMBL" id="MCW8346684.1"/>
    </source>
</evidence>
<evidence type="ECO:0000313" key="2">
    <source>
        <dbReference type="Proteomes" id="UP001155587"/>
    </source>
</evidence>
<dbReference type="AlphaFoldDB" id="A0A9X3HWW1"/>
<comment type="caution">
    <text evidence="1">The sequence shown here is derived from an EMBL/GenBank/DDBJ whole genome shotgun (WGS) entry which is preliminary data.</text>
</comment>
<sequence length="85" mass="9962">MFKKILAVLADAVEYRSRIWVVHVSESLLKDQSYVVNEDGFNTSLEWMKRKGYSSTMLEQVEGMKRSQVLVFELGHTQHQLMRVK</sequence>
<dbReference type="Proteomes" id="UP001155587">
    <property type="component" value="Unassembled WGS sequence"/>
</dbReference>
<gene>
    <name evidence="1" type="ORF">MD535_11810</name>
</gene>
<proteinExistence type="predicted"/>
<accession>A0A9X3HWW1</accession>
<keyword evidence="2" id="KW-1185">Reference proteome</keyword>